<dbReference type="Proteomes" id="UP000250079">
    <property type="component" value="Chromosome"/>
</dbReference>
<keyword evidence="4" id="KW-0804">Transcription</keyword>
<dbReference type="AlphaFoldDB" id="A0A2Z2P575"/>
<dbReference type="InterPro" id="IPR000847">
    <property type="entry name" value="LysR_HTH_N"/>
</dbReference>
<dbReference type="EMBL" id="CP018632">
    <property type="protein sequence ID" value="ASJ74984.1"/>
    <property type="molecule type" value="Genomic_DNA"/>
</dbReference>
<dbReference type="PROSITE" id="PS50931">
    <property type="entry name" value="HTH_LYSR"/>
    <property type="match status" value="1"/>
</dbReference>
<dbReference type="GO" id="GO:0003700">
    <property type="term" value="F:DNA-binding transcription factor activity"/>
    <property type="evidence" value="ECO:0007669"/>
    <property type="project" value="InterPro"/>
</dbReference>
<feature type="domain" description="HTH lysR-type" evidence="6">
    <location>
        <begin position="10"/>
        <end position="67"/>
    </location>
</feature>
<comment type="similarity">
    <text evidence="1">Belongs to the LysR transcriptional regulatory family.</text>
</comment>
<proteinExistence type="inferred from homology"/>
<dbReference type="CDD" id="cd05466">
    <property type="entry name" value="PBP2_LTTR_substrate"/>
    <property type="match status" value="1"/>
</dbReference>
<dbReference type="OrthoDB" id="5964649at2"/>
<evidence type="ECO:0000259" key="6">
    <source>
        <dbReference type="PROSITE" id="PS50931"/>
    </source>
</evidence>
<feature type="region of interest" description="Disordered" evidence="5">
    <location>
        <begin position="303"/>
        <end position="325"/>
    </location>
</feature>
<reference evidence="7 8" key="1">
    <citation type="submission" date="2016-12" db="EMBL/GenBank/DDBJ databases">
        <authorList>
            <person name="Song W.-J."/>
            <person name="Kurnit D.M."/>
        </authorList>
    </citation>
    <scope>NUCLEOTIDE SEQUENCE [LARGE SCALE GENOMIC DNA]</scope>
    <source>
        <strain evidence="7 8">IMCC3135</strain>
    </source>
</reference>
<dbReference type="SUPFAM" id="SSF53850">
    <property type="entry name" value="Periplasmic binding protein-like II"/>
    <property type="match status" value="1"/>
</dbReference>
<dbReference type="Gene3D" id="1.10.10.10">
    <property type="entry name" value="Winged helix-like DNA-binding domain superfamily/Winged helix DNA-binding domain"/>
    <property type="match status" value="1"/>
</dbReference>
<organism evidence="7 8">
    <name type="scientific">Granulosicoccus antarcticus IMCC3135</name>
    <dbReference type="NCBI Taxonomy" id="1192854"/>
    <lineage>
        <taxon>Bacteria</taxon>
        <taxon>Pseudomonadati</taxon>
        <taxon>Pseudomonadota</taxon>
        <taxon>Gammaproteobacteria</taxon>
        <taxon>Chromatiales</taxon>
        <taxon>Granulosicoccaceae</taxon>
        <taxon>Granulosicoccus</taxon>
    </lineage>
</organism>
<evidence type="ECO:0000313" key="8">
    <source>
        <dbReference type="Proteomes" id="UP000250079"/>
    </source>
</evidence>
<dbReference type="Pfam" id="PF03466">
    <property type="entry name" value="LysR_substrate"/>
    <property type="match status" value="1"/>
</dbReference>
<dbReference type="InterPro" id="IPR036390">
    <property type="entry name" value="WH_DNA-bd_sf"/>
</dbReference>
<name>A0A2Z2P575_9GAMM</name>
<evidence type="ECO:0000256" key="5">
    <source>
        <dbReference type="SAM" id="MobiDB-lite"/>
    </source>
</evidence>
<dbReference type="FunFam" id="1.10.10.10:FF:000001">
    <property type="entry name" value="LysR family transcriptional regulator"/>
    <property type="match status" value="1"/>
</dbReference>
<dbReference type="PANTHER" id="PTHR30419:SF8">
    <property type="entry name" value="NITROGEN ASSIMILATION TRANSCRIPTIONAL ACTIVATOR-RELATED"/>
    <property type="match status" value="1"/>
</dbReference>
<dbReference type="PANTHER" id="PTHR30419">
    <property type="entry name" value="HTH-TYPE TRANSCRIPTIONAL REGULATOR YBHD"/>
    <property type="match status" value="1"/>
</dbReference>
<dbReference type="KEGG" id="gai:IMCC3135_24585"/>
<feature type="compositionally biased region" description="Polar residues" evidence="5">
    <location>
        <begin position="315"/>
        <end position="325"/>
    </location>
</feature>
<evidence type="ECO:0000256" key="3">
    <source>
        <dbReference type="ARBA" id="ARBA00023125"/>
    </source>
</evidence>
<evidence type="ECO:0000256" key="4">
    <source>
        <dbReference type="ARBA" id="ARBA00023163"/>
    </source>
</evidence>
<keyword evidence="2" id="KW-0805">Transcription regulation</keyword>
<gene>
    <name evidence="7" type="primary">cysB_2</name>
    <name evidence="7" type="ORF">IMCC3135_24585</name>
</gene>
<sequence length="325" mass="36180">MVSADSPNLNQLRQLRAFCNAAQTGSVSKAAQRLKLSQPSVSLQIQALEKELDTLLFERCGPKIRLTPAGELLLEMAQPLVDGFARLADSFSARLGDVNAGPLEIASGEATLLYILPEIIKSFSDDYPQIDVRLHNVTGHDGMALLRADEVDFAVGSMIDVPDDLVYHPIYDYKPALIMCKDHPLADKEHITLEDISPFGLILPPRHLSTWNVVDLVFQQHGVPYTVALEAGGWEVIKRYVEIGAGISIVTSICLRGFENLTVKPMDEYFPNRSYGVVVRRGKFLSPQAKQFLERMDHDFFARHTAPPPKRKTSQRSNDTLITNL</sequence>
<evidence type="ECO:0000313" key="7">
    <source>
        <dbReference type="EMBL" id="ASJ74984.1"/>
    </source>
</evidence>
<dbReference type="Gene3D" id="3.40.190.10">
    <property type="entry name" value="Periplasmic binding protein-like II"/>
    <property type="match status" value="2"/>
</dbReference>
<dbReference type="SUPFAM" id="SSF46785">
    <property type="entry name" value="Winged helix' DNA-binding domain"/>
    <property type="match status" value="1"/>
</dbReference>
<dbReference type="GO" id="GO:0005829">
    <property type="term" value="C:cytosol"/>
    <property type="evidence" value="ECO:0007669"/>
    <property type="project" value="TreeGrafter"/>
</dbReference>
<keyword evidence="8" id="KW-1185">Reference proteome</keyword>
<dbReference type="GO" id="GO:0003677">
    <property type="term" value="F:DNA binding"/>
    <property type="evidence" value="ECO:0007669"/>
    <property type="project" value="UniProtKB-KW"/>
</dbReference>
<protein>
    <submittedName>
        <fullName evidence="7">HTH-type transcriptional regulator CysB</fullName>
    </submittedName>
</protein>
<dbReference type="RefSeq" id="WP_088919949.1">
    <property type="nucleotide sequence ID" value="NZ_CP018632.1"/>
</dbReference>
<evidence type="ECO:0000256" key="2">
    <source>
        <dbReference type="ARBA" id="ARBA00023015"/>
    </source>
</evidence>
<evidence type="ECO:0000256" key="1">
    <source>
        <dbReference type="ARBA" id="ARBA00009437"/>
    </source>
</evidence>
<dbReference type="PRINTS" id="PR00039">
    <property type="entry name" value="HTHLYSR"/>
</dbReference>
<accession>A0A2Z2P575</accession>
<dbReference type="InterPro" id="IPR005119">
    <property type="entry name" value="LysR_subst-bd"/>
</dbReference>
<dbReference type="Pfam" id="PF00126">
    <property type="entry name" value="HTH_1"/>
    <property type="match status" value="1"/>
</dbReference>
<dbReference type="InterPro" id="IPR050950">
    <property type="entry name" value="HTH-type_LysR_regulators"/>
</dbReference>
<dbReference type="InterPro" id="IPR036388">
    <property type="entry name" value="WH-like_DNA-bd_sf"/>
</dbReference>
<keyword evidence="3" id="KW-0238">DNA-binding</keyword>